<name>A0ACA9Q7Y2_9GLOM</name>
<sequence length="137" mass="15842">KNICDTNVTNIKNIDYAFFLKQAAKWIKYNGCLPHDAFKVDHRAIGRGQYEGGIHIGYVEPNQHKLIIGWGWNQHELHDFEVLCGDYSQFKWHHSEGACRPQFFIPLKAGHESDGKELYIAKAHYNNEWRIGKAGQC</sequence>
<dbReference type="Proteomes" id="UP000789920">
    <property type="component" value="Unassembled WGS sequence"/>
</dbReference>
<gene>
    <name evidence="1" type="ORF">RPERSI_LOCUS12459</name>
</gene>
<feature type="non-terminal residue" evidence="1">
    <location>
        <position position="1"/>
    </location>
</feature>
<keyword evidence="2" id="KW-1185">Reference proteome</keyword>
<comment type="caution">
    <text evidence="1">The sequence shown here is derived from an EMBL/GenBank/DDBJ whole genome shotgun (WGS) entry which is preliminary data.</text>
</comment>
<reference evidence="1" key="1">
    <citation type="submission" date="2021-06" db="EMBL/GenBank/DDBJ databases">
        <authorList>
            <person name="Kallberg Y."/>
            <person name="Tangrot J."/>
            <person name="Rosling A."/>
        </authorList>
    </citation>
    <scope>NUCLEOTIDE SEQUENCE</scope>
    <source>
        <strain evidence="1">MA461A</strain>
    </source>
</reference>
<proteinExistence type="predicted"/>
<protein>
    <submittedName>
        <fullName evidence="1">9801_t:CDS:1</fullName>
    </submittedName>
</protein>
<evidence type="ECO:0000313" key="1">
    <source>
        <dbReference type="EMBL" id="CAG8734022.1"/>
    </source>
</evidence>
<evidence type="ECO:0000313" key="2">
    <source>
        <dbReference type="Proteomes" id="UP000789920"/>
    </source>
</evidence>
<accession>A0ACA9Q7Y2</accession>
<organism evidence="1 2">
    <name type="scientific">Racocetra persica</name>
    <dbReference type="NCBI Taxonomy" id="160502"/>
    <lineage>
        <taxon>Eukaryota</taxon>
        <taxon>Fungi</taxon>
        <taxon>Fungi incertae sedis</taxon>
        <taxon>Mucoromycota</taxon>
        <taxon>Glomeromycotina</taxon>
        <taxon>Glomeromycetes</taxon>
        <taxon>Diversisporales</taxon>
        <taxon>Gigasporaceae</taxon>
        <taxon>Racocetra</taxon>
    </lineage>
</organism>
<dbReference type="EMBL" id="CAJVQC010026726">
    <property type="protein sequence ID" value="CAG8734022.1"/>
    <property type="molecule type" value="Genomic_DNA"/>
</dbReference>